<evidence type="ECO:0000256" key="7">
    <source>
        <dbReference type="ARBA" id="ARBA00023034"/>
    </source>
</evidence>
<evidence type="ECO:0000256" key="3">
    <source>
        <dbReference type="ARBA" id="ARBA00022679"/>
    </source>
</evidence>
<accession>A0A8J1U6K9</accession>
<dbReference type="EMBL" id="CAIIXF020000008">
    <property type="protein sequence ID" value="CAH1790901.1"/>
    <property type="molecule type" value="Genomic_DNA"/>
</dbReference>
<comment type="subcellular location">
    <subcellularLocation>
        <location evidence="1">Golgi apparatus membrane</location>
        <topology evidence="1">Single-pass type II membrane protein</topology>
    </subcellularLocation>
</comment>
<gene>
    <name evidence="10" type="ORF">OFUS_LOCUS16055</name>
</gene>
<keyword evidence="4" id="KW-0812">Transmembrane</keyword>
<comment type="caution">
    <text evidence="10">The sequence shown here is derived from an EMBL/GenBank/DDBJ whole genome shotgun (WGS) entry which is preliminary data.</text>
</comment>
<dbReference type="PANTHER" id="PTHR12129">
    <property type="entry name" value="HEPARAN SULFATE 2-O-SULFOTRANSFERASE"/>
    <property type="match status" value="1"/>
</dbReference>
<dbReference type="Gene3D" id="3.40.50.300">
    <property type="entry name" value="P-loop containing nucleotide triphosphate hydrolases"/>
    <property type="match status" value="1"/>
</dbReference>
<dbReference type="InterPro" id="IPR027417">
    <property type="entry name" value="P-loop_NTPase"/>
</dbReference>
<keyword evidence="5" id="KW-0735">Signal-anchor</keyword>
<keyword evidence="8" id="KW-0472">Membrane</keyword>
<evidence type="ECO:0000256" key="5">
    <source>
        <dbReference type="ARBA" id="ARBA00022968"/>
    </source>
</evidence>
<evidence type="ECO:0000256" key="9">
    <source>
        <dbReference type="ARBA" id="ARBA00023180"/>
    </source>
</evidence>
<evidence type="ECO:0000313" key="10">
    <source>
        <dbReference type="EMBL" id="CAH1790901.1"/>
    </source>
</evidence>
<keyword evidence="3" id="KW-0808">Transferase</keyword>
<evidence type="ECO:0000256" key="1">
    <source>
        <dbReference type="ARBA" id="ARBA00004323"/>
    </source>
</evidence>
<dbReference type="AlphaFoldDB" id="A0A8J1U6K9"/>
<dbReference type="GO" id="GO:0000139">
    <property type="term" value="C:Golgi membrane"/>
    <property type="evidence" value="ECO:0007669"/>
    <property type="project" value="UniProtKB-SubCell"/>
</dbReference>
<dbReference type="PANTHER" id="PTHR12129:SF15">
    <property type="entry name" value="URONYL 2-SULFOTRANSFERASE"/>
    <property type="match status" value="1"/>
</dbReference>
<name>A0A8J1U6K9_OWEFU</name>
<keyword evidence="11" id="KW-1185">Reference proteome</keyword>
<organism evidence="10 11">
    <name type="scientific">Owenia fusiformis</name>
    <name type="common">Polychaete worm</name>
    <dbReference type="NCBI Taxonomy" id="6347"/>
    <lineage>
        <taxon>Eukaryota</taxon>
        <taxon>Metazoa</taxon>
        <taxon>Spiralia</taxon>
        <taxon>Lophotrochozoa</taxon>
        <taxon>Annelida</taxon>
        <taxon>Polychaeta</taxon>
        <taxon>Sedentaria</taxon>
        <taxon>Canalipalpata</taxon>
        <taxon>Sabellida</taxon>
        <taxon>Oweniida</taxon>
        <taxon>Oweniidae</taxon>
        <taxon>Owenia</taxon>
    </lineage>
</organism>
<dbReference type="GO" id="GO:0008146">
    <property type="term" value="F:sulfotransferase activity"/>
    <property type="evidence" value="ECO:0007669"/>
    <property type="project" value="InterPro"/>
</dbReference>
<dbReference type="InterPro" id="IPR005331">
    <property type="entry name" value="Sulfotransferase"/>
</dbReference>
<sequence length="285" mass="33199">MLNYDVSPFREPSTEDISLVFYNRVPKCGSSTLEHILYYVSNVNNFRYSECGDYRHWRLNNNDYIAFIRSLTVLSRPFVIDRHLFYVKCTDIKNDVASTERERKLKEPIYINMVRDPVEQAISNYYYDRLDGMSRKNFSEKEKKKTIEECLAGASSGQDLASCGLNMNLYAQWFCGHSDDCLYNITYAVETAIYNIDSAYTFIGITEHFELSLKAFEKLLPRYFNGSVAKYQTRIRKKVTSNKVEPSPYIKGLLKQYLHPSYIVYNHIKKKFDATIAKLGIPVDV</sequence>
<protein>
    <submittedName>
        <fullName evidence="10">Uncharacterized protein</fullName>
    </submittedName>
</protein>
<keyword evidence="6" id="KW-1133">Transmembrane helix</keyword>
<dbReference type="OrthoDB" id="10019582at2759"/>
<evidence type="ECO:0000256" key="4">
    <source>
        <dbReference type="ARBA" id="ARBA00022692"/>
    </source>
</evidence>
<reference evidence="10" key="1">
    <citation type="submission" date="2022-03" db="EMBL/GenBank/DDBJ databases">
        <authorList>
            <person name="Martin C."/>
        </authorList>
    </citation>
    <scope>NUCLEOTIDE SEQUENCE</scope>
</reference>
<keyword evidence="9" id="KW-0325">Glycoprotein</keyword>
<dbReference type="InterPro" id="IPR007734">
    <property type="entry name" value="Heparan_SO4_2-O-STrfase"/>
</dbReference>
<evidence type="ECO:0000313" key="11">
    <source>
        <dbReference type="Proteomes" id="UP000749559"/>
    </source>
</evidence>
<dbReference type="Pfam" id="PF03567">
    <property type="entry name" value="Sulfotransfer_2"/>
    <property type="match status" value="1"/>
</dbReference>
<dbReference type="Proteomes" id="UP000749559">
    <property type="component" value="Unassembled WGS sequence"/>
</dbReference>
<dbReference type="SUPFAM" id="SSF52540">
    <property type="entry name" value="P-loop containing nucleoside triphosphate hydrolases"/>
    <property type="match status" value="1"/>
</dbReference>
<evidence type="ECO:0000256" key="6">
    <source>
        <dbReference type="ARBA" id="ARBA00022989"/>
    </source>
</evidence>
<evidence type="ECO:0000256" key="8">
    <source>
        <dbReference type="ARBA" id="ARBA00023136"/>
    </source>
</evidence>
<comment type="similarity">
    <text evidence="2">Belongs to the sulfotransferase 3 family.</text>
</comment>
<proteinExistence type="inferred from homology"/>
<evidence type="ECO:0000256" key="2">
    <source>
        <dbReference type="ARBA" id="ARBA00010569"/>
    </source>
</evidence>
<keyword evidence="7" id="KW-0333">Golgi apparatus</keyword>